<organism evidence="1 2">
    <name type="scientific">Nepenthes gracilis</name>
    <name type="common">Slender pitcher plant</name>
    <dbReference type="NCBI Taxonomy" id="150966"/>
    <lineage>
        <taxon>Eukaryota</taxon>
        <taxon>Viridiplantae</taxon>
        <taxon>Streptophyta</taxon>
        <taxon>Embryophyta</taxon>
        <taxon>Tracheophyta</taxon>
        <taxon>Spermatophyta</taxon>
        <taxon>Magnoliopsida</taxon>
        <taxon>eudicotyledons</taxon>
        <taxon>Gunneridae</taxon>
        <taxon>Pentapetalae</taxon>
        <taxon>Caryophyllales</taxon>
        <taxon>Nepenthaceae</taxon>
        <taxon>Nepenthes</taxon>
    </lineage>
</organism>
<evidence type="ECO:0000313" key="2">
    <source>
        <dbReference type="Proteomes" id="UP001279734"/>
    </source>
</evidence>
<dbReference type="EMBL" id="BSYO01000030">
    <property type="protein sequence ID" value="GMH26251.1"/>
    <property type="molecule type" value="Genomic_DNA"/>
</dbReference>
<dbReference type="Proteomes" id="UP001279734">
    <property type="component" value="Unassembled WGS sequence"/>
</dbReference>
<comment type="caution">
    <text evidence="1">The sequence shown here is derived from an EMBL/GenBank/DDBJ whole genome shotgun (WGS) entry which is preliminary data.</text>
</comment>
<keyword evidence="2" id="KW-1185">Reference proteome</keyword>
<name>A0AAD3Y480_NEPGR</name>
<evidence type="ECO:0000313" key="1">
    <source>
        <dbReference type="EMBL" id="GMH26251.1"/>
    </source>
</evidence>
<gene>
    <name evidence="1" type="ORF">Nepgr_028094</name>
</gene>
<accession>A0AAD3Y480</accession>
<sequence>MIQNLSTRQLSLESKMKVLKEMASKKGINLELEEAATIAVVGYVPRRLLRGQSTCTVRPYVSHQVPLVLLFGSYVSCAVDCNKKNIQLARQVTRRICSRMCPVLHRSIRLAALKDRWSAQIHTRQGVEDQCLA</sequence>
<dbReference type="AlphaFoldDB" id="A0AAD3Y480"/>
<reference evidence="1" key="1">
    <citation type="submission" date="2023-05" db="EMBL/GenBank/DDBJ databases">
        <title>Nepenthes gracilis genome sequencing.</title>
        <authorList>
            <person name="Fukushima K."/>
        </authorList>
    </citation>
    <scope>NUCLEOTIDE SEQUENCE</scope>
    <source>
        <strain evidence="1">SING2019-196</strain>
    </source>
</reference>
<protein>
    <submittedName>
        <fullName evidence="1">Uncharacterized protein</fullName>
    </submittedName>
</protein>
<proteinExistence type="predicted"/>